<feature type="domain" description="B12-binding" evidence="6">
    <location>
        <begin position="8"/>
        <end position="149"/>
    </location>
</feature>
<keyword evidence="9" id="KW-1185">Reference proteome</keyword>
<evidence type="ECO:0000256" key="3">
    <source>
        <dbReference type="ARBA" id="ARBA00022723"/>
    </source>
</evidence>
<organism evidence="8 9">
    <name type="scientific">Desulfonema ishimotonii</name>
    <dbReference type="NCBI Taxonomy" id="45657"/>
    <lineage>
        <taxon>Bacteria</taxon>
        <taxon>Pseudomonadati</taxon>
        <taxon>Thermodesulfobacteriota</taxon>
        <taxon>Desulfobacteria</taxon>
        <taxon>Desulfobacterales</taxon>
        <taxon>Desulfococcaceae</taxon>
        <taxon>Desulfonema</taxon>
    </lineage>
</organism>
<keyword evidence="3" id="KW-0479">Metal-binding</keyword>
<keyword evidence="5" id="KW-0411">Iron-sulfur</keyword>
<keyword evidence="4" id="KW-0408">Iron</keyword>
<reference evidence="9" key="2">
    <citation type="submission" date="2019-01" db="EMBL/GenBank/DDBJ databases">
        <title>Genome sequence of Desulfonema ishimotonii strain Tokyo 01.</title>
        <authorList>
            <person name="Fukui M."/>
        </authorList>
    </citation>
    <scope>NUCLEOTIDE SEQUENCE [LARGE SCALE GENOMIC DNA]</scope>
    <source>
        <strain evidence="9">Tokyo 01</strain>
    </source>
</reference>
<dbReference type="OrthoDB" id="9804952at2"/>
<dbReference type="InterPro" id="IPR006158">
    <property type="entry name" value="Cobalamin-bd"/>
</dbReference>
<dbReference type="InterPro" id="IPR007197">
    <property type="entry name" value="rSAM"/>
</dbReference>
<comment type="caution">
    <text evidence="8">The sequence shown here is derived from an EMBL/GenBank/DDBJ whole genome shotgun (WGS) entry which is preliminary data.</text>
</comment>
<evidence type="ECO:0000256" key="4">
    <source>
        <dbReference type="ARBA" id="ARBA00023004"/>
    </source>
</evidence>
<dbReference type="PROSITE" id="PS51332">
    <property type="entry name" value="B12_BINDING"/>
    <property type="match status" value="1"/>
</dbReference>
<dbReference type="EMBL" id="BEXT01000001">
    <property type="protein sequence ID" value="GBC62387.1"/>
    <property type="molecule type" value="Genomic_DNA"/>
</dbReference>
<dbReference type="SFLD" id="SFLDG01082">
    <property type="entry name" value="B12-binding_domain_containing"/>
    <property type="match status" value="1"/>
</dbReference>
<dbReference type="AlphaFoldDB" id="A0A401FZL2"/>
<protein>
    <submittedName>
        <fullName evidence="8">Radical SAM protein</fullName>
    </submittedName>
</protein>
<comment type="cofactor">
    <cofactor evidence="1">
        <name>[4Fe-4S] cluster</name>
        <dbReference type="ChEBI" id="CHEBI:49883"/>
    </cofactor>
</comment>
<keyword evidence="2" id="KW-0949">S-adenosyl-L-methionine</keyword>
<dbReference type="PROSITE" id="PS51918">
    <property type="entry name" value="RADICAL_SAM"/>
    <property type="match status" value="1"/>
</dbReference>
<dbReference type="GO" id="GO:0046872">
    <property type="term" value="F:metal ion binding"/>
    <property type="evidence" value="ECO:0007669"/>
    <property type="project" value="UniProtKB-KW"/>
</dbReference>
<dbReference type="SFLD" id="SFLDS00029">
    <property type="entry name" value="Radical_SAM"/>
    <property type="match status" value="1"/>
</dbReference>
<dbReference type="Pfam" id="PF04055">
    <property type="entry name" value="Radical_SAM"/>
    <property type="match status" value="1"/>
</dbReference>
<evidence type="ECO:0000256" key="5">
    <source>
        <dbReference type="ARBA" id="ARBA00023014"/>
    </source>
</evidence>
<name>A0A401FZL2_9BACT</name>
<sequence length="501" mass="56229">MNIIVLEHPRILSEHHFNDIANTPLWSCLMGGYVGAALQQAGHTVEYTDAASRGWDFPRTLREIMNQNPNMLCVNAVYFWEHTPWLFEMLAQLRFAGFKGHINLFGFFPTLAYPAILHHSAAVDTIAVGEPEHTLCELADGLNRIRHLSRIPGLAFTKRSEIRFSGIRQPEKDPDVFPAPLRCHNPGDTVMILASRGCYNHCTFCPIPPFYNRGALWRGREPEKVVAEMAHWKDQGASDFYFADPNFIGPGKKGRDRAMKMAELIRPLGITFGMETRPDDLTPEVLEALTDAGFKSLLLGVESGSPDLLASLHKSASRNVSAEALQLCRDAGVEPEVGFLMFVPESTLDDLAHNFRFLEENQLLDRLDRTANLLCHRQIVLMGTSGFEKFENQGRLVPSGPVGFQGDVAYRDTRVKWMSELIPHACLSVLRESGKPDSPIHWEACDNAALCQRVNDWLVNLFKDLTDRARNEPFLPSLSSVRAEIDAKLNQLVSEQLTAIR</sequence>
<dbReference type="GO" id="GO:0003824">
    <property type="term" value="F:catalytic activity"/>
    <property type="evidence" value="ECO:0007669"/>
    <property type="project" value="InterPro"/>
</dbReference>
<dbReference type="GO" id="GO:0051536">
    <property type="term" value="F:iron-sulfur cluster binding"/>
    <property type="evidence" value="ECO:0007669"/>
    <property type="project" value="UniProtKB-KW"/>
</dbReference>
<gene>
    <name evidence="8" type="ORF">DENIS_3359</name>
</gene>
<dbReference type="PANTHER" id="PTHR43409">
    <property type="entry name" value="ANAEROBIC MAGNESIUM-PROTOPORPHYRIN IX MONOMETHYL ESTER CYCLASE-RELATED"/>
    <property type="match status" value="1"/>
</dbReference>
<dbReference type="InterPro" id="IPR051198">
    <property type="entry name" value="BchE-like"/>
</dbReference>
<reference evidence="9" key="1">
    <citation type="submission" date="2017-11" db="EMBL/GenBank/DDBJ databases">
        <authorList>
            <person name="Watanabe M."/>
            <person name="Kojima H."/>
        </authorList>
    </citation>
    <scope>NUCLEOTIDE SEQUENCE [LARGE SCALE GENOMIC DNA]</scope>
    <source>
        <strain evidence="9">Tokyo 01</strain>
    </source>
</reference>
<evidence type="ECO:0000259" key="6">
    <source>
        <dbReference type="PROSITE" id="PS51332"/>
    </source>
</evidence>
<dbReference type="SMART" id="SM00729">
    <property type="entry name" value="Elp3"/>
    <property type="match status" value="1"/>
</dbReference>
<dbReference type="Proteomes" id="UP000288096">
    <property type="component" value="Unassembled WGS sequence"/>
</dbReference>
<evidence type="ECO:0000313" key="8">
    <source>
        <dbReference type="EMBL" id="GBC62387.1"/>
    </source>
</evidence>
<dbReference type="Gene3D" id="3.80.30.20">
    <property type="entry name" value="tm_1862 like domain"/>
    <property type="match status" value="1"/>
</dbReference>
<proteinExistence type="predicted"/>
<dbReference type="GO" id="GO:0031419">
    <property type="term" value="F:cobalamin binding"/>
    <property type="evidence" value="ECO:0007669"/>
    <property type="project" value="InterPro"/>
</dbReference>
<dbReference type="InterPro" id="IPR058240">
    <property type="entry name" value="rSAM_sf"/>
</dbReference>
<evidence type="ECO:0000313" key="9">
    <source>
        <dbReference type="Proteomes" id="UP000288096"/>
    </source>
</evidence>
<accession>A0A401FZL2</accession>
<feature type="domain" description="Radical SAM core" evidence="7">
    <location>
        <begin position="184"/>
        <end position="419"/>
    </location>
</feature>
<dbReference type="CDD" id="cd01335">
    <property type="entry name" value="Radical_SAM"/>
    <property type="match status" value="1"/>
</dbReference>
<evidence type="ECO:0000256" key="1">
    <source>
        <dbReference type="ARBA" id="ARBA00001966"/>
    </source>
</evidence>
<evidence type="ECO:0000259" key="7">
    <source>
        <dbReference type="PROSITE" id="PS51918"/>
    </source>
</evidence>
<dbReference type="InterPro" id="IPR023404">
    <property type="entry name" value="rSAM_horseshoe"/>
</dbReference>
<dbReference type="InterPro" id="IPR006638">
    <property type="entry name" value="Elp3/MiaA/NifB-like_rSAM"/>
</dbReference>
<evidence type="ECO:0000256" key="2">
    <source>
        <dbReference type="ARBA" id="ARBA00022691"/>
    </source>
</evidence>
<dbReference type="RefSeq" id="WP_124329559.1">
    <property type="nucleotide sequence ID" value="NZ_BEXT01000001.1"/>
</dbReference>
<dbReference type="SUPFAM" id="SSF102114">
    <property type="entry name" value="Radical SAM enzymes"/>
    <property type="match status" value="1"/>
</dbReference>